<dbReference type="Gene3D" id="1.10.10.2840">
    <property type="entry name" value="PucR C-terminal helix-turn-helix domain"/>
    <property type="match status" value="1"/>
</dbReference>
<keyword evidence="3" id="KW-1185">Reference proteome</keyword>
<evidence type="ECO:0000313" key="3">
    <source>
        <dbReference type="Proteomes" id="UP000831786"/>
    </source>
</evidence>
<gene>
    <name evidence="2" type="ORF">MUN78_13740</name>
</gene>
<dbReference type="InterPro" id="IPR042070">
    <property type="entry name" value="PucR_C-HTH_sf"/>
</dbReference>
<dbReference type="InterPro" id="IPR051448">
    <property type="entry name" value="CdaR-like_regulators"/>
</dbReference>
<dbReference type="Proteomes" id="UP000831786">
    <property type="component" value="Chromosome"/>
</dbReference>
<dbReference type="PANTHER" id="PTHR33744:SF17">
    <property type="entry name" value="CONSERVED PROTEIN"/>
    <property type="match status" value="1"/>
</dbReference>
<dbReference type="InterPro" id="IPR025736">
    <property type="entry name" value="PucR_C-HTH_dom"/>
</dbReference>
<dbReference type="PANTHER" id="PTHR33744">
    <property type="entry name" value="CARBOHYDRATE DIACID REGULATOR"/>
    <property type="match status" value="1"/>
</dbReference>
<dbReference type="EMBL" id="CP095045">
    <property type="protein sequence ID" value="UOQ56721.1"/>
    <property type="molecule type" value="Genomic_DNA"/>
</dbReference>
<name>A0ABY4FJ48_9MICO</name>
<reference evidence="2 3" key="1">
    <citation type="submission" date="2022-04" db="EMBL/GenBank/DDBJ databases">
        <title>Leucobacter sp. isolated from rhizosphere of garlic.</title>
        <authorList>
            <person name="Won M."/>
            <person name="Lee C.-M."/>
            <person name="Woen H.-Y."/>
            <person name="Kwon S.-W."/>
        </authorList>
    </citation>
    <scope>NUCLEOTIDE SEQUENCE [LARGE SCALE GENOMIC DNA]</scope>
    <source>
        <strain evidence="2 3">H21R-40</strain>
    </source>
</reference>
<dbReference type="RefSeq" id="WP_244727147.1">
    <property type="nucleotide sequence ID" value="NZ_CP095045.1"/>
</dbReference>
<protein>
    <submittedName>
        <fullName evidence="2">Helix-turn-helix domain-containing protein</fullName>
    </submittedName>
</protein>
<sequence>MNAAISTIPSRRAGGPSLEALVAALGPAVVTPIAPLAPLLAAGAAAPARVELHDVRDPLPDLPGAILLVPSAGRTAEIAALATAAGARGAAGIVLKCGAEELPELAGLARSSGVPLLRLADALGWRAADALISTWLESRGPGGAERPPRGAGALFALADELAACFGGSVAVEDLDRRVIAYSALPGQLIDAVRMEGILARAVPDSPANDDQYRTVLRASGPVRFPPVDGEEARIAQAIRSGSLPLGTIWIVDPSADAPLARAQRERLAAAAGVAAARLLEELRAGGPAERQREERLRSLLDGTAVAGSELAELGLAEDRGAELLVFDAAPGAAEAELAQLRGAVQRQLALHHPEVAATVRAGRVHALLSADPPLEDRLAALLPLLDRLLAPGVRVAVPGVARRPGDVAALAELGGRILRVAPRGGAQGAPRILTAASTRPRLVLDGVAALFAEHAELRDPAVERLLAEDPALAGTIASWCANLGNIARTARELGVHENTVRYRMRQAGERHGVALRDADGLLTTWLQLRAAEEGRSRR</sequence>
<organism evidence="2 3">
    <name type="scientific">Leucobacter allii</name>
    <dbReference type="NCBI Taxonomy" id="2932247"/>
    <lineage>
        <taxon>Bacteria</taxon>
        <taxon>Bacillati</taxon>
        <taxon>Actinomycetota</taxon>
        <taxon>Actinomycetes</taxon>
        <taxon>Micrococcales</taxon>
        <taxon>Microbacteriaceae</taxon>
        <taxon>Leucobacter</taxon>
    </lineage>
</organism>
<accession>A0ABY4FJ48</accession>
<evidence type="ECO:0000313" key="2">
    <source>
        <dbReference type="EMBL" id="UOQ56721.1"/>
    </source>
</evidence>
<evidence type="ECO:0000259" key="1">
    <source>
        <dbReference type="Pfam" id="PF13556"/>
    </source>
</evidence>
<feature type="domain" description="PucR C-terminal helix-turn-helix" evidence="1">
    <location>
        <begin position="472"/>
        <end position="530"/>
    </location>
</feature>
<proteinExistence type="predicted"/>
<dbReference type="Pfam" id="PF13556">
    <property type="entry name" value="HTH_30"/>
    <property type="match status" value="1"/>
</dbReference>